<proteinExistence type="predicted"/>
<evidence type="ECO:0000313" key="2">
    <source>
        <dbReference type="Proteomes" id="UP000184442"/>
    </source>
</evidence>
<evidence type="ECO:0008006" key="3">
    <source>
        <dbReference type="Google" id="ProtNLM"/>
    </source>
</evidence>
<accession>A0A1M6GW76</accession>
<dbReference type="OrthoDB" id="581132at2"/>
<dbReference type="Proteomes" id="UP000184442">
    <property type="component" value="Unassembled WGS sequence"/>
</dbReference>
<dbReference type="Gene3D" id="3.90.580.10">
    <property type="entry name" value="Zinc finger, CHC2-type domain"/>
    <property type="match status" value="1"/>
</dbReference>
<dbReference type="InterPro" id="IPR036977">
    <property type="entry name" value="DNA_primase_Znf_CHC2"/>
</dbReference>
<dbReference type="EMBL" id="FQZS01000017">
    <property type="protein sequence ID" value="SHJ14208.1"/>
    <property type="molecule type" value="Genomic_DNA"/>
</dbReference>
<dbReference type="GO" id="GO:0006260">
    <property type="term" value="P:DNA replication"/>
    <property type="evidence" value="ECO:0007669"/>
    <property type="project" value="InterPro"/>
</dbReference>
<dbReference type="STRING" id="1122184.SAMN02745176_02547"/>
<dbReference type="SUPFAM" id="SSF57783">
    <property type="entry name" value="Zinc beta-ribbon"/>
    <property type="match status" value="1"/>
</dbReference>
<evidence type="ECO:0000313" key="1">
    <source>
        <dbReference type="EMBL" id="SHJ14208.1"/>
    </source>
</evidence>
<dbReference type="GO" id="GO:0003677">
    <property type="term" value="F:DNA binding"/>
    <property type="evidence" value="ECO:0007669"/>
    <property type="project" value="InterPro"/>
</dbReference>
<keyword evidence="2" id="KW-1185">Reference proteome</keyword>
<dbReference type="RefSeq" id="WP_073026565.1">
    <property type="nucleotide sequence ID" value="NZ_FQZS01000017.1"/>
</dbReference>
<organism evidence="1 2">
    <name type="scientific">Lutispora thermophila DSM 19022</name>
    <dbReference type="NCBI Taxonomy" id="1122184"/>
    <lineage>
        <taxon>Bacteria</taxon>
        <taxon>Bacillati</taxon>
        <taxon>Bacillota</taxon>
        <taxon>Clostridia</taxon>
        <taxon>Lutisporales</taxon>
        <taxon>Lutisporaceae</taxon>
        <taxon>Lutispora</taxon>
    </lineage>
</organism>
<protein>
    <recommendedName>
        <fullName evidence="3">CHC2 zinc finger</fullName>
    </recommendedName>
</protein>
<reference evidence="1 2" key="1">
    <citation type="submission" date="2016-11" db="EMBL/GenBank/DDBJ databases">
        <authorList>
            <person name="Jaros S."/>
            <person name="Januszkiewicz K."/>
            <person name="Wedrychowicz H."/>
        </authorList>
    </citation>
    <scope>NUCLEOTIDE SEQUENCE [LARGE SCALE GENOMIC DNA]</scope>
    <source>
        <strain evidence="1 2">DSM 19022</strain>
    </source>
</reference>
<name>A0A1M6GW76_9FIRM</name>
<sequence length="668" mass="78120">MELNIDINNRPALNISDFDFLLVFKKPNEKVYFRLIQEKKHIAKNFDCKLTVDDELEYPLIQKVFEKYQKQGYGIYFVVNSGGHEKKSIKRINAHFIDMDFGKVPKLINGEVFKDPDGKTVYEYRSKTEIEKYKITFLKKLETFILSPNVIVETKNGFHVYWLLDLDKPQNLDVFTPLQEKLICYFSACEERKEHADISVKDINRVLRLINYKHLKNPDEPFYIKCIYLNTNKKYTQEDIANAIGCNISELFNDNKSNKIKPISVKTEVNNSQNINRKVYSSTTLPYEEVIQFLKQQDLINYLGIDAKPGKNFRCIFHNDNNPSAVIIKNNDGIYKYFCNSPACTCYNGGKGVDIINIVKITENSDTSHAIKKLMEYFNIKVEDSTWINVQNKKFERNITHLCQLSERKGDFPYLNRILRFGLPILLDILKIGKKNIVNRFFCLNGDSVFFFSNRYLAGEKNKSVTNINKYINLFCALGLLNKIPYKHVNKNLRATAVQISKANAQNGISFYTVPYYSDEVFKTADERAFVMLQYNFSITGMSKKFLENCFGENFANQIYLVNVIDSEKSRNIREAIELFILHQIKTYGYFTKDMILNNKLKVDNNYIRRGVKEYEYRKALPDIMQKYDLIYLKANKNINKKLGINTKKYLLIQRSLLDDNLLKKKTK</sequence>
<dbReference type="GO" id="GO:0008270">
    <property type="term" value="F:zinc ion binding"/>
    <property type="evidence" value="ECO:0007669"/>
    <property type="project" value="InterPro"/>
</dbReference>
<gene>
    <name evidence="1" type="ORF">SAMN02745176_02547</name>
</gene>
<dbReference type="AlphaFoldDB" id="A0A1M6GW76"/>